<dbReference type="AlphaFoldDB" id="A0A3A4ASR4"/>
<evidence type="ECO:0000256" key="5">
    <source>
        <dbReference type="ARBA" id="ARBA00023136"/>
    </source>
</evidence>
<feature type="transmembrane region" description="Helical" evidence="8">
    <location>
        <begin position="292"/>
        <end position="314"/>
    </location>
</feature>
<keyword evidence="5 8" id="KW-0472">Membrane</keyword>
<feature type="domain" description="ABC3 transporter permease C-terminal" evidence="9">
    <location>
        <begin position="669"/>
        <end position="787"/>
    </location>
</feature>
<dbReference type="Pfam" id="PF02687">
    <property type="entry name" value="FtsX"/>
    <property type="match status" value="2"/>
</dbReference>
<dbReference type="Proteomes" id="UP000265768">
    <property type="component" value="Unassembled WGS sequence"/>
</dbReference>
<evidence type="ECO:0000313" key="11">
    <source>
        <dbReference type="Proteomes" id="UP000265768"/>
    </source>
</evidence>
<dbReference type="OrthoDB" id="3223244at2"/>
<dbReference type="InterPro" id="IPR050250">
    <property type="entry name" value="Macrolide_Exporter_MacB"/>
</dbReference>
<gene>
    <name evidence="10" type="ORF">D5H75_17385</name>
</gene>
<keyword evidence="2" id="KW-1003">Cell membrane</keyword>
<proteinExistence type="inferred from homology"/>
<sequence>MVRGRRAAFAGSFVALVLGAAILSLSALMLTSAAPRPPEHYAAAPVLVRAPAAAAQGEGVFAEPVPWSPETVSALVTRLRGIPSVAAAVPDRSFYAQPVVGGRPVAGEVTGRAWSGAALSPYRIVRGAPPRGDREVVAGTALGLAPGSRLTVLTAAGPAPYTVSGVTDGPGLYVGDAAAARLAGGVRVIGLRTAPGADEAAVAAAARAIVGGAGSVLTGDARAEAEPAGDRKLRWIGLQVLTAVAALGGFVSVFVVASTFAFGVAQRRREFGLLRAVGATPRQIRRTVYGEALAVGLVAAPLGVALGALAAPVLGGLLVEAELQPPSFTVGFSPWPPIAAFLLGLVVALLGAWSGSRRAAGARPLEALREAAVDTRPMSRSRWVLGLLALALTVPFGVAAATADARNIGAYGLFTAMAVTIAATLLAPVVIPPAARLLTRPLARGAIGLLVRESALTSVRRTASTAAPILLTVGFSVLVTGMVQTTTAAYAQRDTTAARAAAVITPKDTPGLPDTAAEGARSPLPTTVYRGRDPIPALGLDPADLPAPPRGDAPGKEAGPGTGFLVAAESTARRYGWRAGGVAEVTFEDGRAIAVPVAAVVPDSEAPAPVALPRAAVRAHDPSALAPVAYLGGPPDAPPGPGAEVVTPAEYTRIAETDDDRQVWIFTVILVGISAGYSALAIANTLLMATASRLRDFRTLRLSGATPRQVLATVAAESALVVGVGTLLGLAIAAVGLTVMHRGLAGEIGEVPLVIPVPVILAVVALSLVLALLASVLPARRALRHPPAAT</sequence>
<organism evidence="10 11">
    <name type="scientific">Bailinhaonella thermotolerans</name>
    <dbReference type="NCBI Taxonomy" id="1070861"/>
    <lineage>
        <taxon>Bacteria</taxon>
        <taxon>Bacillati</taxon>
        <taxon>Actinomycetota</taxon>
        <taxon>Actinomycetes</taxon>
        <taxon>Streptosporangiales</taxon>
        <taxon>Streptosporangiaceae</taxon>
        <taxon>Bailinhaonella</taxon>
    </lineage>
</organism>
<feature type="transmembrane region" description="Helical" evidence="8">
    <location>
        <begin position="710"/>
        <end position="735"/>
    </location>
</feature>
<feature type="region of interest" description="Disordered" evidence="7">
    <location>
        <begin position="506"/>
        <end position="528"/>
    </location>
</feature>
<feature type="domain" description="ABC3 transporter permease C-terminal" evidence="9">
    <location>
        <begin position="244"/>
        <end position="361"/>
    </location>
</feature>
<feature type="transmembrane region" description="Helical" evidence="8">
    <location>
        <begin position="383"/>
        <end position="402"/>
    </location>
</feature>
<evidence type="ECO:0000256" key="3">
    <source>
        <dbReference type="ARBA" id="ARBA00022692"/>
    </source>
</evidence>
<name>A0A3A4ASR4_9ACTN</name>
<evidence type="ECO:0000259" key="9">
    <source>
        <dbReference type="Pfam" id="PF02687"/>
    </source>
</evidence>
<protein>
    <submittedName>
        <fullName evidence="10">ABC transporter permease</fullName>
    </submittedName>
</protein>
<keyword evidence="11" id="KW-1185">Reference proteome</keyword>
<comment type="caution">
    <text evidence="10">The sequence shown here is derived from an EMBL/GenBank/DDBJ whole genome shotgun (WGS) entry which is preliminary data.</text>
</comment>
<evidence type="ECO:0000256" key="7">
    <source>
        <dbReference type="SAM" id="MobiDB-lite"/>
    </source>
</evidence>
<dbReference type="EMBL" id="QZEY01000005">
    <property type="protein sequence ID" value="RJL32281.1"/>
    <property type="molecule type" value="Genomic_DNA"/>
</dbReference>
<feature type="transmembrane region" description="Helical" evidence="8">
    <location>
        <begin position="408"/>
        <end position="431"/>
    </location>
</feature>
<feature type="region of interest" description="Disordered" evidence="7">
    <location>
        <begin position="541"/>
        <end position="560"/>
    </location>
</feature>
<accession>A0A3A4ASR4</accession>
<evidence type="ECO:0000256" key="6">
    <source>
        <dbReference type="ARBA" id="ARBA00038076"/>
    </source>
</evidence>
<evidence type="ECO:0000256" key="1">
    <source>
        <dbReference type="ARBA" id="ARBA00004651"/>
    </source>
</evidence>
<feature type="transmembrane region" description="Helical" evidence="8">
    <location>
        <begin position="462"/>
        <end position="483"/>
    </location>
</feature>
<dbReference type="PANTHER" id="PTHR30572">
    <property type="entry name" value="MEMBRANE COMPONENT OF TRANSPORTER-RELATED"/>
    <property type="match status" value="1"/>
</dbReference>
<comment type="similarity">
    <text evidence="6">Belongs to the ABC-4 integral membrane protein family.</text>
</comment>
<feature type="transmembrane region" description="Helical" evidence="8">
    <location>
        <begin position="663"/>
        <end position="689"/>
    </location>
</feature>
<dbReference type="InterPro" id="IPR003838">
    <property type="entry name" value="ABC3_permease_C"/>
</dbReference>
<keyword evidence="4 8" id="KW-1133">Transmembrane helix</keyword>
<evidence type="ECO:0000256" key="4">
    <source>
        <dbReference type="ARBA" id="ARBA00022989"/>
    </source>
</evidence>
<evidence type="ECO:0000256" key="2">
    <source>
        <dbReference type="ARBA" id="ARBA00022475"/>
    </source>
</evidence>
<feature type="transmembrane region" description="Helical" evidence="8">
    <location>
        <begin position="755"/>
        <end position="777"/>
    </location>
</feature>
<evidence type="ECO:0000256" key="8">
    <source>
        <dbReference type="SAM" id="Phobius"/>
    </source>
</evidence>
<keyword evidence="3 8" id="KW-0812">Transmembrane</keyword>
<dbReference type="GO" id="GO:0022857">
    <property type="term" value="F:transmembrane transporter activity"/>
    <property type="evidence" value="ECO:0007669"/>
    <property type="project" value="TreeGrafter"/>
</dbReference>
<feature type="transmembrane region" description="Helical" evidence="8">
    <location>
        <begin position="334"/>
        <end position="353"/>
    </location>
</feature>
<reference evidence="10 11" key="1">
    <citation type="submission" date="2018-09" db="EMBL/GenBank/DDBJ databases">
        <title>YIM 75507 draft genome.</title>
        <authorList>
            <person name="Tang S."/>
            <person name="Feng Y."/>
        </authorList>
    </citation>
    <scope>NUCLEOTIDE SEQUENCE [LARGE SCALE GENOMIC DNA]</scope>
    <source>
        <strain evidence="10 11">YIM 75507</strain>
    </source>
</reference>
<dbReference type="GO" id="GO:0005886">
    <property type="term" value="C:plasma membrane"/>
    <property type="evidence" value="ECO:0007669"/>
    <property type="project" value="UniProtKB-SubCell"/>
</dbReference>
<feature type="transmembrane region" description="Helical" evidence="8">
    <location>
        <begin position="240"/>
        <end position="265"/>
    </location>
</feature>
<dbReference type="PANTHER" id="PTHR30572:SF4">
    <property type="entry name" value="ABC TRANSPORTER PERMEASE YTRF"/>
    <property type="match status" value="1"/>
</dbReference>
<evidence type="ECO:0000313" key="10">
    <source>
        <dbReference type="EMBL" id="RJL32281.1"/>
    </source>
</evidence>
<comment type="subcellular location">
    <subcellularLocation>
        <location evidence="1">Cell membrane</location>
        <topology evidence="1">Multi-pass membrane protein</topology>
    </subcellularLocation>
</comment>